<gene>
    <name evidence="3" type="primary">IAH1_4</name>
    <name evidence="3" type="ORF">LPJ61_005748</name>
</gene>
<dbReference type="Proteomes" id="UP001143981">
    <property type="component" value="Unassembled WGS sequence"/>
</dbReference>
<dbReference type="SUPFAM" id="SSF52266">
    <property type="entry name" value="SGNH hydrolase"/>
    <property type="match status" value="1"/>
</dbReference>
<dbReference type="PANTHER" id="PTHR14209:SF19">
    <property type="entry name" value="ISOAMYL ACETATE-HYDROLYZING ESTERASE 1 HOMOLOG"/>
    <property type="match status" value="1"/>
</dbReference>
<protein>
    <submittedName>
        <fullName evidence="3">Isoamyl acetate-hydrolyzing esterase</fullName>
    </submittedName>
</protein>
<comment type="caution">
    <text evidence="3">The sequence shown here is derived from an EMBL/GenBank/DDBJ whole genome shotgun (WGS) entry which is preliminary data.</text>
</comment>
<evidence type="ECO:0000259" key="2">
    <source>
        <dbReference type="Pfam" id="PF13472"/>
    </source>
</evidence>
<dbReference type="InterPro" id="IPR045136">
    <property type="entry name" value="Iah1-like"/>
</dbReference>
<dbReference type="CDD" id="cd01838">
    <property type="entry name" value="Isoamyl_acetate_hydrolase_like"/>
    <property type="match status" value="1"/>
</dbReference>
<dbReference type="AlphaFoldDB" id="A0A9W7Y458"/>
<dbReference type="OrthoDB" id="671439at2759"/>
<proteinExistence type="predicted"/>
<dbReference type="InterPro" id="IPR013830">
    <property type="entry name" value="SGNH_hydro"/>
</dbReference>
<dbReference type="EMBL" id="JANBOI010002126">
    <property type="protein sequence ID" value="KAJ1724340.1"/>
    <property type="molecule type" value="Genomic_DNA"/>
</dbReference>
<evidence type="ECO:0000313" key="4">
    <source>
        <dbReference type="Proteomes" id="UP001143981"/>
    </source>
</evidence>
<evidence type="ECO:0000256" key="1">
    <source>
        <dbReference type="SAM" id="SignalP"/>
    </source>
</evidence>
<sequence>MRPPLGYLCAVLLLLPVLVLLVLSHEYLVVLMGGAQSSTQDHNAASNVDYHYPSYDVLLAFGDSITQMGFNPDEDGYLIHLARYYERLMDVVNRGFAGYDTRNARRIVGRVFPQTRRPVPSTVGSYWQQLLLGGAGRNDAVPAREGAGGPNWPPKRHSTFPTDVGRMQLCILFFGTNDSTLKGNKGRIPVDEYANNLRYLVSLLRDPESNHYSPDTRILFITPPAIGDRMVEHIAQDNDESVTSRNSVTKGYAQKAVSVAKELGIPCVDFYSAVTKAAGHAFKRGSLFNETTTETKTPADASSISRHAKFEGYDEYLVDGIHLNANGNRLLFRLILKAIQDNWPELVPRKPPIKVYPPKL</sequence>
<dbReference type="Gene3D" id="3.40.50.1110">
    <property type="entry name" value="SGNH hydrolase"/>
    <property type="match status" value="2"/>
</dbReference>
<organism evidence="3 4">
    <name type="scientific">Coemansia biformis</name>
    <dbReference type="NCBI Taxonomy" id="1286918"/>
    <lineage>
        <taxon>Eukaryota</taxon>
        <taxon>Fungi</taxon>
        <taxon>Fungi incertae sedis</taxon>
        <taxon>Zoopagomycota</taxon>
        <taxon>Kickxellomycotina</taxon>
        <taxon>Kickxellomycetes</taxon>
        <taxon>Kickxellales</taxon>
        <taxon>Kickxellaceae</taxon>
        <taxon>Coemansia</taxon>
    </lineage>
</organism>
<evidence type="ECO:0000313" key="3">
    <source>
        <dbReference type="EMBL" id="KAJ1724340.1"/>
    </source>
</evidence>
<feature type="signal peptide" evidence="1">
    <location>
        <begin position="1"/>
        <end position="24"/>
    </location>
</feature>
<name>A0A9W7Y458_9FUNG</name>
<dbReference type="Pfam" id="PF13472">
    <property type="entry name" value="Lipase_GDSL_2"/>
    <property type="match status" value="1"/>
</dbReference>
<keyword evidence="4" id="KW-1185">Reference proteome</keyword>
<feature type="domain" description="SGNH hydrolase-type esterase" evidence="2">
    <location>
        <begin position="60"/>
        <end position="329"/>
    </location>
</feature>
<keyword evidence="1" id="KW-0732">Signal</keyword>
<accession>A0A9W7Y458</accession>
<feature type="chain" id="PRO_5040951062" evidence="1">
    <location>
        <begin position="25"/>
        <end position="360"/>
    </location>
</feature>
<dbReference type="InterPro" id="IPR036514">
    <property type="entry name" value="SGNH_hydro_sf"/>
</dbReference>
<reference evidence="3" key="1">
    <citation type="submission" date="2022-07" db="EMBL/GenBank/DDBJ databases">
        <title>Phylogenomic reconstructions and comparative analyses of Kickxellomycotina fungi.</title>
        <authorList>
            <person name="Reynolds N.K."/>
            <person name="Stajich J.E."/>
            <person name="Barry K."/>
            <person name="Grigoriev I.V."/>
            <person name="Crous P."/>
            <person name="Smith M.E."/>
        </authorList>
    </citation>
    <scope>NUCLEOTIDE SEQUENCE</scope>
    <source>
        <strain evidence="3">BCRC 34381</strain>
    </source>
</reference>
<dbReference type="PANTHER" id="PTHR14209">
    <property type="entry name" value="ISOAMYL ACETATE-HYDROLYZING ESTERASE 1"/>
    <property type="match status" value="1"/>
</dbReference>